<dbReference type="OrthoDB" id="6617147at2759"/>
<keyword evidence="2 9" id="KW-0716">Sensory transduction</keyword>
<evidence type="ECO:0000256" key="3">
    <source>
        <dbReference type="ARBA" id="ARBA00022692"/>
    </source>
</evidence>
<dbReference type="GO" id="GO:0004984">
    <property type="term" value="F:olfactory receptor activity"/>
    <property type="evidence" value="ECO:0007669"/>
    <property type="project" value="InterPro"/>
</dbReference>
<keyword evidence="3 9" id="KW-0812">Transmembrane</keyword>
<evidence type="ECO:0000256" key="9">
    <source>
        <dbReference type="RuleBase" id="RU351113"/>
    </source>
</evidence>
<evidence type="ECO:0000256" key="6">
    <source>
        <dbReference type="ARBA" id="ARBA00023136"/>
    </source>
</evidence>
<dbReference type="PANTHER" id="PTHR21137:SF26">
    <property type="entry name" value="ODORANT RECEPTOR 10A-RELATED"/>
    <property type="match status" value="1"/>
</dbReference>
<dbReference type="EMBL" id="JADBJN010000004">
    <property type="protein sequence ID" value="KAG5666580.1"/>
    <property type="molecule type" value="Genomic_DNA"/>
</dbReference>
<dbReference type="GO" id="GO:0005886">
    <property type="term" value="C:plasma membrane"/>
    <property type="evidence" value="ECO:0007669"/>
    <property type="project" value="UniProtKB-SubCell"/>
</dbReference>
<gene>
    <name evidence="10" type="ORF">PVAND_014598</name>
</gene>
<dbReference type="GO" id="GO:0007165">
    <property type="term" value="P:signal transduction"/>
    <property type="evidence" value="ECO:0007669"/>
    <property type="project" value="UniProtKB-KW"/>
</dbReference>
<feature type="transmembrane region" description="Helical" evidence="9">
    <location>
        <begin position="288"/>
        <end position="309"/>
    </location>
</feature>
<reference evidence="10" key="1">
    <citation type="submission" date="2021-03" db="EMBL/GenBank/DDBJ databases">
        <title>Chromosome level genome of the anhydrobiotic midge Polypedilum vanderplanki.</title>
        <authorList>
            <person name="Yoshida Y."/>
            <person name="Kikawada T."/>
            <person name="Gusev O."/>
        </authorList>
    </citation>
    <scope>NUCLEOTIDE SEQUENCE</scope>
    <source>
        <strain evidence="10">NIAS01</strain>
        <tissue evidence="10">Whole body or cell culture</tissue>
    </source>
</reference>
<dbReference type="PANTHER" id="PTHR21137">
    <property type="entry name" value="ODORANT RECEPTOR"/>
    <property type="match status" value="1"/>
</dbReference>
<dbReference type="GO" id="GO:0005549">
    <property type="term" value="F:odorant binding"/>
    <property type="evidence" value="ECO:0007669"/>
    <property type="project" value="InterPro"/>
</dbReference>
<keyword evidence="8 9" id="KW-0807">Transducer</keyword>
<evidence type="ECO:0000313" key="10">
    <source>
        <dbReference type="EMBL" id="KAG5666580.1"/>
    </source>
</evidence>
<sequence>MNLSENLRIFVTRIKSYFVSDEVRNFVLFLKDFFPSENVYRLFGFTFFNKLQNNTNQKRQRWQKGIIWTVISIYLFFTILTTIDFAIVIGKPGKFAETVETFGWIAAHGLVLAKIFFFFYWKRDDLMKIVERLDQHFPHSNREQLQFGVIKIYQNLKTLFRIILSVHAWNWLHFVYLPLILFLIENELELLHPIYFPVDPLQPLLYPIFFILQTIDVLAMVFLFVSFETFTSALICITAMEFDVLAQKLSQIDPESDENAEVKLQRIIDAYNDLADIASELEDIFSPLLLIQVFAGIFMICVCIVFMFLPIRIYFMIKFVAGIITLLVQLFCICFYGEQLQISSTRVADEAYNCNWYGKNLKFRKIILLTMLRAQHAQKLTGWKFMDVGLPVFYWSLQTAHSYYSLLSGLYET</sequence>
<feature type="transmembrane region" description="Helical" evidence="9">
    <location>
        <begin position="66"/>
        <end position="89"/>
    </location>
</feature>
<keyword evidence="6 9" id="KW-0472">Membrane</keyword>
<protein>
    <recommendedName>
        <fullName evidence="9">Odorant receptor</fullName>
    </recommendedName>
</protein>
<feature type="transmembrane region" description="Helical" evidence="9">
    <location>
        <begin position="204"/>
        <end position="225"/>
    </location>
</feature>
<dbReference type="InterPro" id="IPR004117">
    <property type="entry name" value="7tm6_olfct_rcpt"/>
</dbReference>
<evidence type="ECO:0000256" key="8">
    <source>
        <dbReference type="ARBA" id="ARBA00023224"/>
    </source>
</evidence>
<keyword evidence="11" id="KW-1185">Reference proteome</keyword>
<dbReference type="AlphaFoldDB" id="A0A9J6B9V1"/>
<comment type="subcellular location">
    <subcellularLocation>
        <location evidence="9">Cell membrane</location>
        <topology evidence="9">Multi-pass membrane protein</topology>
    </subcellularLocation>
    <subcellularLocation>
        <location evidence="1">Membrane</location>
        <topology evidence="1">Multi-pass membrane protein</topology>
    </subcellularLocation>
</comment>
<dbReference type="Proteomes" id="UP001107558">
    <property type="component" value="Chromosome 4"/>
</dbReference>
<evidence type="ECO:0000256" key="1">
    <source>
        <dbReference type="ARBA" id="ARBA00004141"/>
    </source>
</evidence>
<proteinExistence type="inferred from homology"/>
<keyword evidence="4 9" id="KW-0552">Olfaction</keyword>
<feature type="transmembrane region" description="Helical" evidence="9">
    <location>
        <begin position="159"/>
        <end position="184"/>
    </location>
</feature>
<name>A0A9J6B9V1_POLVA</name>
<evidence type="ECO:0000313" key="11">
    <source>
        <dbReference type="Proteomes" id="UP001107558"/>
    </source>
</evidence>
<keyword evidence="5 9" id="KW-1133">Transmembrane helix</keyword>
<feature type="transmembrane region" description="Helical" evidence="9">
    <location>
        <begin position="101"/>
        <end position="121"/>
    </location>
</feature>
<evidence type="ECO:0000256" key="2">
    <source>
        <dbReference type="ARBA" id="ARBA00022606"/>
    </source>
</evidence>
<feature type="transmembrane region" description="Helical" evidence="9">
    <location>
        <begin position="315"/>
        <end position="336"/>
    </location>
</feature>
<accession>A0A9J6B9V1</accession>
<evidence type="ECO:0000256" key="4">
    <source>
        <dbReference type="ARBA" id="ARBA00022725"/>
    </source>
</evidence>
<keyword evidence="7 9" id="KW-0675">Receptor</keyword>
<evidence type="ECO:0000256" key="5">
    <source>
        <dbReference type="ARBA" id="ARBA00022989"/>
    </source>
</evidence>
<evidence type="ECO:0000256" key="7">
    <source>
        <dbReference type="ARBA" id="ARBA00023170"/>
    </source>
</evidence>
<comment type="caution">
    <text evidence="9">Lacks conserved residue(s) required for the propagation of feature annotation.</text>
</comment>
<organism evidence="10 11">
    <name type="scientific">Polypedilum vanderplanki</name>
    <name type="common">Sleeping chironomid midge</name>
    <dbReference type="NCBI Taxonomy" id="319348"/>
    <lineage>
        <taxon>Eukaryota</taxon>
        <taxon>Metazoa</taxon>
        <taxon>Ecdysozoa</taxon>
        <taxon>Arthropoda</taxon>
        <taxon>Hexapoda</taxon>
        <taxon>Insecta</taxon>
        <taxon>Pterygota</taxon>
        <taxon>Neoptera</taxon>
        <taxon>Endopterygota</taxon>
        <taxon>Diptera</taxon>
        <taxon>Nematocera</taxon>
        <taxon>Chironomoidea</taxon>
        <taxon>Chironomidae</taxon>
        <taxon>Chironominae</taxon>
        <taxon>Polypedilum</taxon>
        <taxon>Polypedilum</taxon>
    </lineage>
</organism>
<dbReference type="Pfam" id="PF02949">
    <property type="entry name" value="7tm_6"/>
    <property type="match status" value="1"/>
</dbReference>
<comment type="similarity">
    <text evidence="9">Belongs to the insect chemoreceptor superfamily. Heteromeric odorant receptor channel (TC 1.A.69) family.</text>
</comment>
<comment type="caution">
    <text evidence="10">The sequence shown here is derived from an EMBL/GenBank/DDBJ whole genome shotgun (WGS) entry which is preliminary data.</text>
</comment>